<dbReference type="InterPro" id="IPR002131">
    <property type="entry name" value="Gphrmn_rcpt_fam"/>
</dbReference>
<dbReference type="PANTHER" id="PTHR24372:SF74">
    <property type="entry name" value="LP13728P"/>
    <property type="match status" value="1"/>
</dbReference>
<evidence type="ECO:0000256" key="9">
    <source>
        <dbReference type="ARBA" id="ARBA00023136"/>
    </source>
</evidence>
<dbReference type="GO" id="GO:0008528">
    <property type="term" value="F:G protein-coupled peptide receptor activity"/>
    <property type="evidence" value="ECO:0007669"/>
    <property type="project" value="TreeGrafter"/>
</dbReference>
<dbReference type="EMBL" id="JAFNEN010000091">
    <property type="protein sequence ID" value="KAG8195176.1"/>
    <property type="molecule type" value="Genomic_DNA"/>
</dbReference>
<dbReference type="PANTHER" id="PTHR24372">
    <property type="entry name" value="GLYCOPROTEIN HORMONE RECEPTOR"/>
    <property type="match status" value="1"/>
</dbReference>
<evidence type="ECO:0000256" key="2">
    <source>
        <dbReference type="ARBA" id="ARBA00010663"/>
    </source>
</evidence>
<evidence type="ECO:0000256" key="11">
    <source>
        <dbReference type="ARBA" id="ARBA00023224"/>
    </source>
</evidence>
<dbReference type="PROSITE" id="PS00237">
    <property type="entry name" value="G_PROTEIN_RECEP_F1_1"/>
    <property type="match status" value="1"/>
</dbReference>
<keyword evidence="4" id="KW-0433">Leucine-rich repeat</keyword>
<keyword evidence="9 12" id="KW-0472">Membrane</keyword>
<dbReference type="Gene3D" id="1.20.1070.10">
    <property type="entry name" value="Rhodopsin 7-helix transmembrane proteins"/>
    <property type="match status" value="1"/>
</dbReference>
<evidence type="ECO:0000313" key="14">
    <source>
        <dbReference type="EMBL" id="KAG8195176.1"/>
    </source>
</evidence>
<feature type="transmembrane region" description="Helical" evidence="12">
    <location>
        <begin position="493"/>
        <end position="517"/>
    </location>
</feature>
<evidence type="ECO:0000256" key="12">
    <source>
        <dbReference type="SAM" id="Phobius"/>
    </source>
</evidence>
<evidence type="ECO:0000256" key="8">
    <source>
        <dbReference type="ARBA" id="ARBA00023040"/>
    </source>
</evidence>
<evidence type="ECO:0000313" key="15">
    <source>
        <dbReference type="Proteomes" id="UP000827092"/>
    </source>
</evidence>
<organism evidence="14 15">
    <name type="scientific">Oedothorax gibbosus</name>
    <dbReference type="NCBI Taxonomy" id="931172"/>
    <lineage>
        <taxon>Eukaryota</taxon>
        <taxon>Metazoa</taxon>
        <taxon>Ecdysozoa</taxon>
        <taxon>Arthropoda</taxon>
        <taxon>Chelicerata</taxon>
        <taxon>Arachnida</taxon>
        <taxon>Araneae</taxon>
        <taxon>Araneomorphae</taxon>
        <taxon>Entelegynae</taxon>
        <taxon>Araneoidea</taxon>
        <taxon>Linyphiidae</taxon>
        <taxon>Erigoninae</taxon>
        <taxon>Oedothorax</taxon>
    </lineage>
</organism>
<evidence type="ECO:0000259" key="13">
    <source>
        <dbReference type="PROSITE" id="PS50262"/>
    </source>
</evidence>
<dbReference type="Pfam" id="PF13855">
    <property type="entry name" value="LRR_8"/>
    <property type="match status" value="1"/>
</dbReference>
<feature type="transmembrane region" description="Helical" evidence="12">
    <location>
        <begin position="705"/>
        <end position="727"/>
    </location>
</feature>
<proteinExistence type="inferred from homology"/>
<feature type="transmembrane region" description="Helical" evidence="12">
    <location>
        <begin position="739"/>
        <end position="759"/>
    </location>
</feature>
<dbReference type="CDD" id="cd15136">
    <property type="entry name" value="7tmA_Glyco_hormone_R"/>
    <property type="match status" value="1"/>
</dbReference>
<dbReference type="GO" id="GO:0009755">
    <property type="term" value="P:hormone-mediated signaling pathway"/>
    <property type="evidence" value="ECO:0007669"/>
    <property type="project" value="TreeGrafter"/>
</dbReference>
<comment type="similarity">
    <text evidence="2">Belongs to the G-protein coupled receptor 1 family.</text>
</comment>
<name>A0AAV6VHP1_9ARAC</name>
<dbReference type="FunFam" id="1.20.1070.10:FF:000181">
    <property type="entry name" value="Thyrotropin receptor"/>
    <property type="match status" value="1"/>
</dbReference>
<evidence type="ECO:0000256" key="1">
    <source>
        <dbReference type="ARBA" id="ARBA00004651"/>
    </source>
</evidence>
<evidence type="ECO:0000256" key="4">
    <source>
        <dbReference type="ARBA" id="ARBA00022614"/>
    </source>
</evidence>
<dbReference type="SUPFAM" id="SSF81321">
    <property type="entry name" value="Family A G protein-coupled receptor-like"/>
    <property type="match status" value="1"/>
</dbReference>
<keyword evidence="3" id="KW-1003">Cell membrane</keyword>
<gene>
    <name evidence="14" type="ORF">JTE90_027920</name>
</gene>
<feature type="transmembrane region" description="Helical" evidence="12">
    <location>
        <begin position="529"/>
        <end position="554"/>
    </location>
</feature>
<dbReference type="Pfam" id="PF00001">
    <property type="entry name" value="7tm_1"/>
    <property type="match status" value="1"/>
</dbReference>
<feature type="transmembrane region" description="Helical" evidence="12">
    <location>
        <begin position="574"/>
        <end position="595"/>
    </location>
</feature>
<dbReference type="GO" id="GO:0005886">
    <property type="term" value="C:plasma membrane"/>
    <property type="evidence" value="ECO:0007669"/>
    <property type="project" value="UniProtKB-SubCell"/>
</dbReference>
<dbReference type="AlphaFoldDB" id="A0AAV6VHP1"/>
<comment type="caution">
    <text evidence="14">The sequence shown here is derived from an EMBL/GenBank/DDBJ whole genome shotgun (WGS) entry which is preliminary data.</text>
</comment>
<protein>
    <recommendedName>
        <fullName evidence="13">G-protein coupled receptors family 1 profile domain-containing protein</fullName>
    </recommendedName>
</protein>
<feature type="domain" description="G-protein coupled receptors family 1 profile" evidence="13">
    <location>
        <begin position="509"/>
        <end position="756"/>
    </location>
</feature>
<keyword evidence="11" id="KW-0807">Transducer</keyword>
<accession>A0AAV6VHP1</accession>
<feature type="transmembrane region" description="Helical" evidence="12">
    <location>
        <begin position="616"/>
        <end position="638"/>
    </location>
</feature>
<dbReference type="Gene3D" id="3.80.10.10">
    <property type="entry name" value="Ribonuclease Inhibitor"/>
    <property type="match status" value="2"/>
</dbReference>
<keyword evidence="7 12" id="KW-1133">Transmembrane helix</keyword>
<dbReference type="GO" id="GO:0016500">
    <property type="term" value="F:protein-hormone receptor activity"/>
    <property type="evidence" value="ECO:0007669"/>
    <property type="project" value="InterPro"/>
</dbReference>
<dbReference type="InterPro" id="IPR026906">
    <property type="entry name" value="LRR_5"/>
</dbReference>
<reference evidence="14 15" key="1">
    <citation type="journal article" date="2022" name="Nat. Ecol. Evol.">
        <title>A masculinizing supergene underlies an exaggerated male reproductive morph in a spider.</title>
        <authorList>
            <person name="Hendrickx F."/>
            <person name="De Corte Z."/>
            <person name="Sonet G."/>
            <person name="Van Belleghem S.M."/>
            <person name="Kostlbacher S."/>
            <person name="Vangestel C."/>
        </authorList>
    </citation>
    <scope>NUCLEOTIDE SEQUENCE [LARGE SCALE GENOMIC DNA]</scope>
    <source>
        <strain evidence="14">W744_W776</strain>
    </source>
</reference>
<dbReference type="InterPro" id="IPR017452">
    <property type="entry name" value="GPCR_Rhodpsn_7TM"/>
</dbReference>
<keyword evidence="15" id="KW-1185">Reference proteome</keyword>
<keyword evidence="8" id="KW-0297">G-protein coupled receptor</keyword>
<dbReference type="InterPro" id="IPR032675">
    <property type="entry name" value="LRR_dom_sf"/>
</dbReference>
<dbReference type="PROSITE" id="PS50262">
    <property type="entry name" value="G_PROTEIN_RECEP_F1_2"/>
    <property type="match status" value="1"/>
</dbReference>
<dbReference type="SUPFAM" id="SSF52058">
    <property type="entry name" value="L domain-like"/>
    <property type="match status" value="1"/>
</dbReference>
<dbReference type="InterPro" id="IPR001611">
    <property type="entry name" value="Leu-rich_rpt"/>
</dbReference>
<evidence type="ECO:0000256" key="3">
    <source>
        <dbReference type="ARBA" id="ARBA00022475"/>
    </source>
</evidence>
<keyword evidence="6" id="KW-0677">Repeat</keyword>
<feature type="transmembrane region" description="Helical" evidence="12">
    <location>
        <begin position="658"/>
        <end position="684"/>
    </location>
</feature>
<dbReference type="InterPro" id="IPR000276">
    <property type="entry name" value="GPCR_Rhodpsn"/>
</dbReference>
<dbReference type="PRINTS" id="PR00237">
    <property type="entry name" value="GPCRRHODOPSN"/>
</dbReference>
<evidence type="ECO:0000256" key="7">
    <source>
        <dbReference type="ARBA" id="ARBA00022989"/>
    </source>
</evidence>
<dbReference type="GO" id="GO:0007189">
    <property type="term" value="P:adenylate cyclase-activating G protein-coupled receptor signaling pathway"/>
    <property type="evidence" value="ECO:0007669"/>
    <property type="project" value="TreeGrafter"/>
</dbReference>
<evidence type="ECO:0000256" key="6">
    <source>
        <dbReference type="ARBA" id="ARBA00022737"/>
    </source>
</evidence>
<comment type="subcellular location">
    <subcellularLocation>
        <location evidence="1">Cell membrane</location>
        <topology evidence="1">Multi-pass membrane protein</topology>
    </subcellularLocation>
</comment>
<dbReference type="Proteomes" id="UP000827092">
    <property type="component" value="Unassembled WGS sequence"/>
</dbReference>
<sequence length="926" mass="105169">MFAQVPFLRSLESVSITVLKAGVLQVHKDSLRDLPNRRHSGVGTTSNRRRSLDRVKELSYIEDGAFYGLRLLRTISIKQAPKLKVIQEAVFSCHLPSLKILRIIQSGLETVPNLQFLETKNIIYMVDLDSNKIDKLPTAAVKMKTEMLNLDFNIISKIERKAFFGSEIAKLSLKGNTQLKSIHEEAFVRLKNIRTLDLSETNIDYLPTKGLEELEVLRLIEVYPLKVFPSVYHFKYIKEAYLTYPYHCCAFKFPATHDPQEFSKYLAFRENIQKKYCNQNPTTTVPTSMDSSTETSRILKELETLKNLHFNEHSWSDPVVTFEDTNSILSSTEYPFGIPVLYERHKTRHLKQNIQTGSKTANNLAKNTFLMSAIKKASIGATKNLKKIIRRDTEWGGIPKSQIAVFNQDYWYNASDIEDFFGNHLQLKRRKPGTQKNSQDNPFEGVFHGTTVAVISEVELEAFCGQLTKNYRDVECFPSPDAFNPCEDVMGNMLLRIFVWIVVITAFMGNVAVMVVLMGTGVCNSVSKFLMCNLAFADFCMGCYLLMIAAMDLHSIGMYFNYAIDWQHGYGCKAAGFLTVFATELSIYTLTIISVERWYAITYAINLNKRLKLRRAFNIMSAGWIFALTMAFLPTMGVNGFSRTSICLPMRNHQAKDVAYLLVLLFTNSLAFVFIFFCYANMYLSVIRHQSRATANDMAVAKRMAMLVITDFLCWAPVAFFAATAVSGYPLIDVTNSKILLVFFYPLNSCANPFLYAIFTTQYRRDFLTLLNRCDCCRRWKKHPDKCSSCNVPPLQFSDGSRHHWNHGQDDSYSSHMSTDNSMRVLRPSDLSSQQFSSSGGWEDVLPEVPEREDGMNLWSNVFSSRKPRGSLSSEDSGQCCKNFSNSSHSSVTIKGSPHPVKHRMVHVNMTPVINSGSPLIHTTAM</sequence>
<keyword evidence="10" id="KW-0675">Receptor</keyword>
<dbReference type="Pfam" id="PF13306">
    <property type="entry name" value="LRR_5"/>
    <property type="match status" value="1"/>
</dbReference>
<evidence type="ECO:0000256" key="5">
    <source>
        <dbReference type="ARBA" id="ARBA00022692"/>
    </source>
</evidence>
<dbReference type="PRINTS" id="PR00373">
    <property type="entry name" value="GLYCHORMONER"/>
</dbReference>
<keyword evidence="5 12" id="KW-0812">Transmembrane</keyword>
<evidence type="ECO:0000256" key="10">
    <source>
        <dbReference type="ARBA" id="ARBA00023170"/>
    </source>
</evidence>